<dbReference type="PANTHER" id="PTHR34473">
    <property type="entry name" value="UPF0699 TRANSMEMBRANE PROTEIN YDBS"/>
    <property type="match status" value="1"/>
</dbReference>
<evidence type="ECO:0000313" key="3">
    <source>
        <dbReference type="EMBL" id="MFC6007669.1"/>
    </source>
</evidence>
<feature type="transmembrane region" description="Helical" evidence="1">
    <location>
        <begin position="217"/>
        <end position="235"/>
    </location>
</feature>
<keyword evidence="1" id="KW-0472">Membrane</keyword>
<feature type="domain" description="YdbS-like PH" evidence="2">
    <location>
        <begin position="78"/>
        <end position="155"/>
    </location>
</feature>
<dbReference type="RefSeq" id="WP_345715652.1">
    <property type="nucleotide sequence ID" value="NZ_BAABFP010000002.1"/>
</dbReference>
<feature type="domain" description="YdbS-like PH" evidence="2">
    <location>
        <begin position="373"/>
        <end position="445"/>
    </location>
</feature>
<feature type="transmembrane region" description="Helical" evidence="1">
    <location>
        <begin position="187"/>
        <end position="211"/>
    </location>
</feature>
<dbReference type="Proteomes" id="UP001596189">
    <property type="component" value="Unassembled WGS sequence"/>
</dbReference>
<name>A0ABW1JER1_9ACTN</name>
<keyword evidence="1" id="KW-0812">Transmembrane</keyword>
<keyword evidence="4" id="KW-1185">Reference proteome</keyword>
<gene>
    <name evidence="3" type="ORF">ACFQDO_11070</name>
</gene>
<evidence type="ECO:0000313" key="4">
    <source>
        <dbReference type="Proteomes" id="UP001596189"/>
    </source>
</evidence>
<reference evidence="4" key="1">
    <citation type="journal article" date="2019" name="Int. J. Syst. Evol. Microbiol.">
        <title>The Global Catalogue of Microorganisms (GCM) 10K type strain sequencing project: providing services to taxonomists for standard genome sequencing and annotation.</title>
        <authorList>
            <consortium name="The Broad Institute Genomics Platform"/>
            <consortium name="The Broad Institute Genome Sequencing Center for Infectious Disease"/>
            <person name="Wu L."/>
            <person name="Ma J."/>
        </authorList>
    </citation>
    <scope>NUCLEOTIDE SEQUENCE [LARGE SCALE GENOMIC DNA]</scope>
    <source>
        <strain evidence="4">KACC 14249</strain>
    </source>
</reference>
<sequence>MSDPRSPLDPDDGWRRLHPLTPLARGWKVVAVVLALVAQQRGEVLFSGNLPSRQEALVTLGGLVVIALVAALYGFVAWRRAAYQVDEDTLRLHYGVLFRQQRHARLDRLQAVDVVRPLLGRFLGLAELRLEVAGGKDSAIVLTLLRESDAEELRNVLLARAAGVRYEGEVAPVAPEHELIAVPVGRVIASLALTYSTGFLVIAILAGAVLVAVTGRISVLAIIASAFIGLVGAQWTRFSSTFGFRVATSPDGIRLHHGLLTTRAQTVPPGRVQAIQMRQPLLWRRLDWWSLTVNVAGYGDSGHDSAEQENVLLVVGSRAEALLVLRLAVPALDPHDEDGPTPQALSAGLTGTTTEAGFVVAPRAARWLDPVSWRRHGVNVLDDVVLLRRGRWHRELDVVPHARTQSLGVSQGPLQRRLGVASFHMHSTSGPVHPAVAHLESQDAADLLVAQAARARLARAAAGDGDQGRWMEAP</sequence>
<dbReference type="Pfam" id="PF03703">
    <property type="entry name" value="bPH_2"/>
    <property type="match status" value="3"/>
</dbReference>
<dbReference type="PIRSF" id="PIRSF026631">
    <property type="entry name" value="UCP026631"/>
    <property type="match status" value="1"/>
</dbReference>
<organism evidence="3 4">
    <name type="scientific">Angustibacter luteus</name>
    <dbReference type="NCBI Taxonomy" id="658456"/>
    <lineage>
        <taxon>Bacteria</taxon>
        <taxon>Bacillati</taxon>
        <taxon>Actinomycetota</taxon>
        <taxon>Actinomycetes</taxon>
        <taxon>Kineosporiales</taxon>
        <taxon>Kineosporiaceae</taxon>
    </lineage>
</organism>
<proteinExistence type="predicted"/>
<keyword evidence="1" id="KW-1133">Transmembrane helix</keyword>
<comment type="caution">
    <text evidence="3">The sequence shown here is derived from an EMBL/GenBank/DDBJ whole genome shotgun (WGS) entry which is preliminary data.</text>
</comment>
<dbReference type="EMBL" id="JBHSRD010000004">
    <property type="protein sequence ID" value="MFC6007669.1"/>
    <property type="molecule type" value="Genomic_DNA"/>
</dbReference>
<accession>A0ABW1JER1</accession>
<dbReference type="InterPro" id="IPR014529">
    <property type="entry name" value="UCP026631"/>
</dbReference>
<feature type="transmembrane region" description="Helical" evidence="1">
    <location>
        <begin position="56"/>
        <end position="76"/>
    </location>
</feature>
<dbReference type="InterPro" id="IPR005182">
    <property type="entry name" value="YdbS-like_PH"/>
</dbReference>
<protein>
    <submittedName>
        <fullName evidence="3">PH domain-containing protein</fullName>
    </submittedName>
</protein>
<dbReference type="PANTHER" id="PTHR34473:SF2">
    <property type="entry name" value="UPF0699 TRANSMEMBRANE PROTEIN YDBT"/>
    <property type="match status" value="1"/>
</dbReference>
<feature type="domain" description="YdbS-like PH" evidence="2">
    <location>
        <begin position="244"/>
        <end position="300"/>
    </location>
</feature>
<evidence type="ECO:0000259" key="2">
    <source>
        <dbReference type="Pfam" id="PF03703"/>
    </source>
</evidence>
<evidence type="ECO:0000256" key="1">
    <source>
        <dbReference type="SAM" id="Phobius"/>
    </source>
</evidence>